<gene>
    <name evidence="2" type="ORF">ACFSR9_01625</name>
</gene>
<proteinExistence type="predicted"/>
<protein>
    <submittedName>
        <fullName evidence="2">Uncharacterized protein</fullName>
    </submittedName>
</protein>
<organism evidence="2 3">
    <name type="scientific">Deinococcus taklimakanensis</name>
    <dbReference type="NCBI Taxonomy" id="536443"/>
    <lineage>
        <taxon>Bacteria</taxon>
        <taxon>Thermotogati</taxon>
        <taxon>Deinococcota</taxon>
        <taxon>Deinococci</taxon>
        <taxon>Deinococcales</taxon>
        <taxon>Deinococcaceae</taxon>
        <taxon>Deinococcus</taxon>
    </lineage>
</organism>
<dbReference type="RefSeq" id="WP_386842422.1">
    <property type="nucleotide sequence ID" value="NZ_JBHUMK010000008.1"/>
</dbReference>
<feature type="transmembrane region" description="Helical" evidence="1">
    <location>
        <begin position="69"/>
        <end position="88"/>
    </location>
</feature>
<feature type="transmembrane region" description="Helical" evidence="1">
    <location>
        <begin position="12"/>
        <end position="34"/>
    </location>
</feature>
<evidence type="ECO:0000256" key="1">
    <source>
        <dbReference type="SAM" id="Phobius"/>
    </source>
</evidence>
<keyword evidence="1" id="KW-0472">Membrane</keyword>
<evidence type="ECO:0000313" key="2">
    <source>
        <dbReference type="EMBL" id="MFD2608141.1"/>
    </source>
</evidence>
<dbReference type="EMBL" id="JBHUMK010000008">
    <property type="protein sequence ID" value="MFD2608141.1"/>
    <property type="molecule type" value="Genomic_DNA"/>
</dbReference>
<comment type="caution">
    <text evidence="2">The sequence shown here is derived from an EMBL/GenBank/DDBJ whole genome shotgun (WGS) entry which is preliminary data.</text>
</comment>
<keyword evidence="1" id="KW-1133">Transmembrane helix</keyword>
<accession>A0ABW5NYL7</accession>
<keyword evidence="1" id="KW-0812">Transmembrane</keyword>
<keyword evidence="3" id="KW-1185">Reference proteome</keyword>
<dbReference type="Proteomes" id="UP001597475">
    <property type="component" value="Unassembled WGS sequence"/>
</dbReference>
<sequence length="89" mass="9726">MTTPDHTETRILPAWLYPAFFWAALPVLGASLLFPPLTFLGVWYMMTVPALAALTVSVTQWRSDRRVSLAALTALLGLGAVILVKGWIA</sequence>
<name>A0ABW5NYL7_9DEIO</name>
<feature type="transmembrane region" description="Helical" evidence="1">
    <location>
        <begin position="40"/>
        <end position="57"/>
    </location>
</feature>
<reference evidence="3" key="1">
    <citation type="journal article" date="2019" name="Int. J. Syst. Evol. Microbiol.">
        <title>The Global Catalogue of Microorganisms (GCM) 10K type strain sequencing project: providing services to taxonomists for standard genome sequencing and annotation.</title>
        <authorList>
            <consortium name="The Broad Institute Genomics Platform"/>
            <consortium name="The Broad Institute Genome Sequencing Center for Infectious Disease"/>
            <person name="Wu L."/>
            <person name="Ma J."/>
        </authorList>
    </citation>
    <scope>NUCLEOTIDE SEQUENCE [LARGE SCALE GENOMIC DNA]</scope>
    <source>
        <strain evidence="3">KCTC 33842</strain>
    </source>
</reference>
<evidence type="ECO:0000313" key="3">
    <source>
        <dbReference type="Proteomes" id="UP001597475"/>
    </source>
</evidence>